<sequence length="911" mass="102930">MEESDERAIEQEDADTGETLDETLDQHFSHLTLTVDGLGSSDLLSSVDLESPDASTAVRAQEPLVSECFSQKFEILRTPERSRNRAHMLDDGRGSAEGELGLWHELISKTSPSRSSIEEALRARNSISVEEANSESFDASDGGRDPYGNGNKTSDEVKRACEIMADRAKQDMMALERELLEFTREMELNFIVEKNELTSMYEDQVWRLKQDLYYASQKECQLLEELDETQQRNQSLQAENKTLRQKLLESRIETSRLSEDLEEASSAIYQMTAELEELSAQNSSNMDKFQSENKSMERRLFVNKWENDRVFYQLSDELRSAEEKLAGVESSLLQVQSATLQLQERNQSIEHALSTSVHENKFLSFKVKQKSEECLKLHVKAVDDVSRMEHCFDVNRSAQLVEFARRTSSNERQHSSQLANPHLLATCPADPEDDQEWIQEMIREHDEEVKSLRSQLESIYVTLDKAKQSETLLFPFTLEIFKELNFMGHELDKVKQETYRYFKQHVRSSEVGMTESMEVLRGLLTDLYQLCVGIEMATTGGKSFSFSFFDLLLNASSDLRLDKFHPELQSSCQQLCCAISSGLDKLAGGRSSRGSGGMGEGFVTPMAAVRRLPSGGLEDMSVLPAARMLSSQLSELDRELKDLFTSMLQEKQPRQVARAARPTDNLKDATSVLEKKIAAGLHILDLEEISSSQGQTHPAERDEEEELEDMIALAVSSLRLHLETMEEMCKLRLESLYHRKRFAEWMDVVGHEIAELQSSARTLFLPCSHRPDSAAVSLSILRAVVIRSEEPPSLLQVTIFAMSSRSATLTETLKTSMTRVEESQGQHTATWQEAASSLRLNDDKVMLTCHGVMGRARGGGRVGIPKMMGQTITTPSRLWRQSRGGRVEVTLEDRGRQSVKLLLHLNVQSSE</sequence>
<feature type="region of interest" description="Disordered" evidence="2">
    <location>
        <begin position="129"/>
        <end position="155"/>
    </location>
</feature>
<protein>
    <submittedName>
        <fullName evidence="3">Uncharacterized protein</fullName>
    </submittedName>
</protein>
<evidence type="ECO:0000256" key="2">
    <source>
        <dbReference type="SAM" id="MobiDB-lite"/>
    </source>
</evidence>
<proteinExistence type="predicted"/>
<feature type="coiled-coil region" evidence="1">
    <location>
        <begin position="226"/>
        <end position="281"/>
    </location>
</feature>
<organism evidence="3">
    <name type="scientific">Guillardia theta</name>
    <name type="common">Cryptophyte</name>
    <name type="synonym">Cryptomonas phi</name>
    <dbReference type="NCBI Taxonomy" id="55529"/>
    <lineage>
        <taxon>Eukaryota</taxon>
        <taxon>Cryptophyceae</taxon>
        <taxon>Pyrenomonadales</taxon>
        <taxon>Geminigeraceae</taxon>
        <taxon>Guillardia</taxon>
    </lineage>
</organism>
<reference evidence="3" key="1">
    <citation type="submission" date="2021-01" db="EMBL/GenBank/DDBJ databases">
        <authorList>
            <person name="Corre E."/>
            <person name="Pelletier E."/>
            <person name="Niang G."/>
            <person name="Scheremetjew M."/>
            <person name="Finn R."/>
            <person name="Kale V."/>
            <person name="Holt S."/>
            <person name="Cochrane G."/>
            <person name="Meng A."/>
            <person name="Brown T."/>
            <person name="Cohen L."/>
        </authorList>
    </citation>
    <scope>NUCLEOTIDE SEQUENCE</scope>
    <source>
        <strain evidence="3">CCMP 2712</strain>
    </source>
</reference>
<dbReference type="AlphaFoldDB" id="A0A7S4P682"/>
<evidence type="ECO:0000313" key="3">
    <source>
        <dbReference type="EMBL" id="CAE2324754.1"/>
    </source>
</evidence>
<dbReference type="EMBL" id="HBKN01037698">
    <property type="protein sequence ID" value="CAE2324754.1"/>
    <property type="molecule type" value="Transcribed_RNA"/>
</dbReference>
<keyword evidence="1" id="KW-0175">Coiled coil</keyword>
<name>A0A7S4P682_GUITH</name>
<accession>A0A7S4P682</accession>
<evidence type="ECO:0000256" key="1">
    <source>
        <dbReference type="SAM" id="Coils"/>
    </source>
</evidence>
<gene>
    <name evidence="3" type="ORF">GTHE00462_LOCUS29540</name>
</gene>
<feature type="coiled-coil region" evidence="1">
    <location>
        <begin position="158"/>
        <end position="185"/>
    </location>
</feature>